<keyword evidence="2" id="KW-0614">Plasmid</keyword>
<dbReference type="SUPFAM" id="SSF48208">
    <property type="entry name" value="Six-hairpin glycosidases"/>
    <property type="match status" value="1"/>
</dbReference>
<dbReference type="AlphaFoldDB" id="A0A2S0VYF6"/>
<dbReference type="OrthoDB" id="6381507at2"/>
<dbReference type="Gene3D" id="1.50.10.10">
    <property type="match status" value="1"/>
</dbReference>
<dbReference type="EMBL" id="CP026605">
    <property type="protein sequence ID" value="AWB69257.1"/>
    <property type="molecule type" value="Genomic_DNA"/>
</dbReference>
<evidence type="ECO:0000256" key="1">
    <source>
        <dbReference type="ARBA" id="ARBA00022801"/>
    </source>
</evidence>
<dbReference type="InterPro" id="IPR052043">
    <property type="entry name" value="PolySaccharide_Degr_Enz"/>
</dbReference>
<dbReference type="InterPro" id="IPR010905">
    <property type="entry name" value="Glyco_hydro_88"/>
</dbReference>
<accession>A0A2S0VYF6</accession>
<dbReference type="InterPro" id="IPR032342">
    <property type="entry name" value="DUF4861"/>
</dbReference>
<sequence length="817" mass="92663">MMLGSLFFPLAISGCVINQAAPEKNELTIYSKPTEASSLVQLTMTNPSTFARKDEISYFSFEQLGLNPVNPKAKHLVVYQDQTPIPSQTVDTDNDGVHDKLAILAQYQAQQTLALEIKHQVKNKPSFTKRTQAEISRKVGGQWQGSKYIGGTFENVSELVPPKHYTDHGEYIRYEGTGIESDKVGYRVYLDWRNGFDIFGKTQDQLALHKIGQDGYKSYHYMADWGMDILKVGKSVGMGGYGYWNGQEVERVSNVDSWRSKIVENGPIYSAFENTYQGWQVTPELKTNLKAQLAMTAGSRLVKVNLATDHKVDNIAIGLVKHKGTELIVDDINVQGTAWVYIGSFGQQSLNKDNLGMGLFIRKNNVKQITQDKNNYVIVTKSNSTLLEYYFAAAWQAEENGISSLGEFKQYLEQTSEKLTRTIRVRKQTALDIADKNKPLTANYALNWAKRLADSEIRRKVYDYVNGGYDKMRFRPSKYTYTTGLLAQSLDDLRQVTGEQRYWDASYAMISSFINEDGSIATYKESDYNIDKINSGKFILRMYDYTGQEKYKTAAGHLRQQLKNHPKTSNGAYWHKKKYPHQLWLDGVYMGMPFLAEYSLLFEGGEHIEDAVHEFEVSKQYLRDPNTGLYFHGWDESKSIEWANKQTGLSQEFWSRGMGWLAMASVDIMDFIPQARPDLREKMLKTINELARDLAKFQHESGTWYQIPNKPNAPGNYLESSASSMFTYFYAKALNKGYIDKQYQDIALKAYQGVVNEFIESHPDGSVSLTNMCFVAGLGFGRDGSYGYYMSEPVLADDPKGTGPFIMASAQIAKLLN</sequence>
<dbReference type="GO" id="GO:0005975">
    <property type="term" value="P:carbohydrate metabolic process"/>
    <property type="evidence" value="ECO:0007669"/>
    <property type="project" value="InterPro"/>
</dbReference>
<dbReference type="GO" id="GO:0016787">
    <property type="term" value="F:hydrolase activity"/>
    <property type="evidence" value="ECO:0007669"/>
    <property type="project" value="UniProtKB-KW"/>
</dbReference>
<dbReference type="InterPro" id="IPR008928">
    <property type="entry name" value="6-hairpin_glycosidase_sf"/>
</dbReference>
<dbReference type="InterPro" id="IPR012341">
    <property type="entry name" value="6hp_glycosidase-like_sf"/>
</dbReference>
<dbReference type="Pfam" id="PF07470">
    <property type="entry name" value="Glyco_hydro_88"/>
    <property type="match status" value="1"/>
</dbReference>
<keyword evidence="1" id="KW-0378">Hydrolase</keyword>
<dbReference type="Proteomes" id="UP000244441">
    <property type="component" value="Plasmid unnamed1"/>
</dbReference>
<gene>
    <name evidence="2" type="ORF">C2869_22155</name>
</gene>
<geneLocation type="plasmid" evidence="2">
    <name>unnamed1</name>
</geneLocation>
<dbReference type="Pfam" id="PF16153">
    <property type="entry name" value="DUF4861"/>
    <property type="match status" value="1"/>
</dbReference>
<dbReference type="PANTHER" id="PTHR33886:SF8">
    <property type="entry name" value="UNSATURATED RHAMNOGALACTURONAN HYDROLASE (EUROFUNG)"/>
    <property type="match status" value="1"/>
</dbReference>
<dbReference type="PANTHER" id="PTHR33886">
    <property type="entry name" value="UNSATURATED RHAMNOGALACTURONAN HYDROLASE (EUROFUNG)"/>
    <property type="match status" value="1"/>
</dbReference>
<dbReference type="KEGG" id="cate:C2869_22155"/>
<keyword evidence="2" id="KW-0804">Transcription</keyword>
<organism evidence="2 3">
    <name type="scientific">Saccharobesus litoralis</name>
    <dbReference type="NCBI Taxonomy" id="2172099"/>
    <lineage>
        <taxon>Bacteria</taxon>
        <taxon>Pseudomonadati</taxon>
        <taxon>Pseudomonadota</taxon>
        <taxon>Gammaproteobacteria</taxon>
        <taxon>Alteromonadales</taxon>
        <taxon>Alteromonadaceae</taxon>
        <taxon>Saccharobesus</taxon>
    </lineage>
</organism>
<name>A0A2S0VYF6_9ALTE</name>
<proteinExistence type="predicted"/>
<dbReference type="GO" id="GO:0000428">
    <property type="term" value="C:DNA-directed RNA polymerase complex"/>
    <property type="evidence" value="ECO:0007669"/>
    <property type="project" value="UniProtKB-KW"/>
</dbReference>
<evidence type="ECO:0000313" key="2">
    <source>
        <dbReference type="EMBL" id="AWB69257.1"/>
    </source>
</evidence>
<keyword evidence="3" id="KW-1185">Reference proteome</keyword>
<evidence type="ECO:0000313" key="3">
    <source>
        <dbReference type="Proteomes" id="UP000244441"/>
    </source>
</evidence>
<dbReference type="SMR" id="A0A2S0VYF6"/>
<keyword evidence="2" id="KW-0240">DNA-directed RNA polymerase</keyword>
<reference evidence="2 3" key="1">
    <citation type="submission" date="2018-01" db="EMBL/GenBank/DDBJ databases">
        <title>Genome sequence of a Cantenovulum-like bacteria.</title>
        <authorList>
            <person name="Tan W.R."/>
            <person name="Lau N.-S."/>
            <person name="Go F."/>
            <person name="Amirul A.-A.A."/>
        </authorList>
    </citation>
    <scope>NUCLEOTIDE SEQUENCE [LARGE SCALE GENOMIC DNA]</scope>
    <source>
        <strain evidence="2 3">CCB-QB4</strain>
        <plasmid evidence="3">Plasmid unnamed1</plasmid>
    </source>
</reference>
<protein>
    <submittedName>
        <fullName evidence="2">DNA-directed RNA polymerase subunit alpha</fullName>
    </submittedName>
</protein>